<reference evidence="3 4" key="1">
    <citation type="submission" date="2019-02" db="EMBL/GenBank/DDBJ databases">
        <title>Deep-cultivation of Planctomycetes and their phenomic and genomic characterization uncovers novel biology.</title>
        <authorList>
            <person name="Wiegand S."/>
            <person name="Jogler M."/>
            <person name="Boedeker C."/>
            <person name="Pinto D."/>
            <person name="Vollmers J."/>
            <person name="Rivas-Marin E."/>
            <person name="Kohn T."/>
            <person name="Peeters S.H."/>
            <person name="Heuer A."/>
            <person name="Rast P."/>
            <person name="Oberbeckmann S."/>
            <person name="Bunk B."/>
            <person name="Jeske O."/>
            <person name="Meyerdierks A."/>
            <person name="Storesund J.E."/>
            <person name="Kallscheuer N."/>
            <person name="Luecker S."/>
            <person name="Lage O.M."/>
            <person name="Pohl T."/>
            <person name="Merkel B.J."/>
            <person name="Hornburger P."/>
            <person name="Mueller R.-W."/>
            <person name="Bruemmer F."/>
            <person name="Labrenz M."/>
            <person name="Spormann A.M."/>
            <person name="Op den Camp H."/>
            <person name="Overmann J."/>
            <person name="Amann R."/>
            <person name="Jetten M.S.M."/>
            <person name="Mascher T."/>
            <person name="Medema M.H."/>
            <person name="Devos D.P."/>
            <person name="Kaster A.-K."/>
            <person name="Ovreas L."/>
            <person name="Rohde M."/>
            <person name="Galperin M.Y."/>
            <person name="Jogler C."/>
        </authorList>
    </citation>
    <scope>NUCLEOTIDE SEQUENCE [LARGE SCALE GENOMIC DNA]</scope>
    <source>
        <strain evidence="3 4">HG66A1</strain>
    </source>
</reference>
<name>A0A517PN18_9PLAN</name>
<dbReference type="RefSeq" id="WP_145184033.1">
    <property type="nucleotide sequence ID" value="NZ_CP036266.1"/>
</dbReference>
<keyword evidence="1" id="KW-0732">Signal</keyword>
<evidence type="ECO:0000259" key="2">
    <source>
        <dbReference type="PROSITE" id="PS51082"/>
    </source>
</evidence>
<sequence precursor="true">MSRIAHFALILFVAFSLPRVATAQENKAAPNISLVQINADGMIADLKYLVLDLAGDKKGWTNLEQLIPTFLEGIDKQRPLRIDILLGENQQQRYRLILPISDLGEFRDNLEVFEISSKKQRKGPYKLGNLFEGFMQYLQDKKYVIISEKLDEVENIEDPLKRVQELIKAEYDFSALITNEKEGVDLRKKSMTKTREQLQAAIKKKRDETDNAFELRKLAFTHQMDEAERLFAEAQKMVIGWTTDAAQNEGRLVFSLKAIEGTSLDESIKQFATKPSYFANVEVKQDGILNGRINHPLDEMRKANITAFYSLLLPSIKERIDSNKDLTDKQKEAGKKISELIIQMLDAGKETSLIDGFINTNSADGGKYALLGGIRSTDGAKLKEVVELLPSLMKGQTVEVDVVNEENLKIHKITIREEFQAGFYELFGDGEALYVGSTPEALWMAAGPDAIQNIKDAAKKVKEPAPEKVSPNVIELNVKTLPWLKLINKVRDKKGNVEIREMLLSSLTDKDDTFTFVMKREGDVIDGKAKLDKGILKFIGNVIAKFSKETL</sequence>
<organism evidence="3 4">
    <name type="scientific">Gimesia chilikensis</name>
    <dbReference type="NCBI Taxonomy" id="2605989"/>
    <lineage>
        <taxon>Bacteria</taxon>
        <taxon>Pseudomonadati</taxon>
        <taxon>Planctomycetota</taxon>
        <taxon>Planctomycetia</taxon>
        <taxon>Planctomycetales</taxon>
        <taxon>Planctomycetaceae</taxon>
        <taxon>Gimesia</taxon>
    </lineage>
</organism>
<dbReference type="PROSITE" id="PS51082">
    <property type="entry name" value="WH2"/>
    <property type="match status" value="1"/>
</dbReference>
<dbReference type="Proteomes" id="UP000320421">
    <property type="component" value="Chromosome"/>
</dbReference>
<accession>A0A517PN18</accession>
<evidence type="ECO:0000256" key="1">
    <source>
        <dbReference type="SAM" id="SignalP"/>
    </source>
</evidence>
<dbReference type="GO" id="GO:0003779">
    <property type="term" value="F:actin binding"/>
    <property type="evidence" value="ECO:0007669"/>
    <property type="project" value="InterPro"/>
</dbReference>
<evidence type="ECO:0000313" key="3">
    <source>
        <dbReference type="EMBL" id="QDT20763.1"/>
    </source>
</evidence>
<dbReference type="InterPro" id="IPR003124">
    <property type="entry name" value="WH2_dom"/>
</dbReference>
<feature type="domain" description="WH2" evidence="2">
    <location>
        <begin position="366"/>
        <end position="385"/>
    </location>
</feature>
<feature type="signal peptide" evidence="1">
    <location>
        <begin position="1"/>
        <end position="23"/>
    </location>
</feature>
<dbReference type="AlphaFoldDB" id="A0A517PN18"/>
<protein>
    <recommendedName>
        <fullName evidence="2">WH2 domain-containing protein</fullName>
    </recommendedName>
</protein>
<dbReference type="EMBL" id="CP036266">
    <property type="protein sequence ID" value="QDT20763.1"/>
    <property type="molecule type" value="Genomic_DNA"/>
</dbReference>
<feature type="chain" id="PRO_5022053785" description="WH2 domain-containing protein" evidence="1">
    <location>
        <begin position="24"/>
        <end position="551"/>
    </location>
</feature>
<keyword evidence="4" id="KW-1185">Reference proteome</keyword>
<proteinExistence type="predicted"/>
<evidence type="ECO:0000313" key="4">
    <source>
        <dbReference type="Proteomes" id="UP000320421"/>
    </source>
</evidence>
<dbReference type="OrthoDB" id="207789at2"/>
<gene>
    <name evidence="3" type="ORF">HG66A1_25520</name>
</gene>